<dbReference type="InterPro" id="IPR027417">
    <property type="entry name" value="P-loop_NTPase"/>
</dbReference>
<dbReference type="EMBL" id="JAGYPE020000007">
    <property type="protein sequence ID" value="MCH6265095.1"/>
    <property type="molecule type" value="Genomic_DNA"/>
</dbReference>
<evidence type="ECO:0000313" key="2">
    <source>
        <dbReference type="EMBL" id="MCH6265095.1"/>
    </source>
</evidence>
<protein>
    <submittedName>
        <fullName evidence="1">Uncharacterized protein</fullName>
    </submittedName>
</protein>
<organism evidence="1">
    <name type="scientific">Neobacillus citreus</name>
    <dbReference type="NCBI Taxonomy" id="2833578"/>
    <lineage>
        <taxon>Bacteria</taxon>
        <taxon>Bacillati</taxon>
        <taxon>Bacillota</taxon>
        <taxon>Bacilli</taxon>
        <taxon>Bacillales</taxon>
        <taxon>Bacillaceae</taxon>
        <taxon>Neobacillus</taxon>
    </lineage>
</organism>
<comment type="caution">
    <text evidence="1">The sequence shown here is derived from an EMBL/GenBank/DDBJ whole genome shotgun (WGS) entry which is preliminary data.</text>
</comment>
<dbReference type="RefSeq" id="WP_213147720.1">
    <property type="nucleotide sequence ID" value="NZ_JAGYPE020000007.1"/>
</dbReference>
<proteinExistence type="predicted"/>
<keyword evidence="3" id="KW-1185">Reference proteome</keyword>
<dbReference type="EMBL" id="JAGYPE010000009">
    <property type="protein sequence ID" value="MBS4187912.1"/>
    <property type="molecule type" value="Genomic_DNA"/>
</dbReference>
<dbReference type="Gene3D" id="3.40.50.300">
    <property type="entry name" value="P-loop containing nucleotide triphosphate hydrolases"/>
    <property type="match status" value="1"/>
</dbReference>
<accession>A0A942YDF8</accession>
<sequence length="252" mass="29268">MNELYLPNGYEHTNFQNFDLIYEGIKSKGIYLLEYDDTYLKDAFVTQLAEKFINKGSHVLIVQKEQPSCSMKDIILSRMLFRQNPHNFTSIAEIEHEAVELLSSSFQSQVDSLIINTEIVFPQSKQPHDCLQLISQSLDQNPEIKFIIWDSNTKYFLSSNLIPVLSRITFKYKIPVLITSKISVGKFFNQDVFLPAYLPFSLYLHSDHPNLFSRSNLKDVAYEFQLDVRTTSNKKLRSYFTFRPASAYCQEG</sequence>
<reference evidence="1" key="1">
    <citation type="submission" date="2021-05" db="EMBL/GenBank/DDBJ databases">
        <title>Novel Bacillus species.</title>
        <authorList>
            <person name="Liu G."/>
        </authorList>
    </citation>
    <scope>NUCLEOTIDE SEQUENCE</scope>
    <source>
        <strain evidence="1 3">FJAT-50051</strain>
    </source>
</reference>
<dbReference type="Proteomes" id="UP000677265">
    <property type="component" value="Unassembled WGS sequence"/>
</dbReference>
<gene>
    <name evidence="2" type="ORF">KHB02_006095</name>
    <name evidence="1" type="ORF">KHB02_41775</name>
</gene>
<name>A0A942YDF8_9BACI</name>
<dbReference type="AlphaFoldDB" id="A0A942YDF8"/>
<evidence type="ECO:0000313" key="1">
    <source>
        <dbReference type="EMBL" id="MBS4187912.1"/>
    </source>
</evidence>
<evidence type="ECO:0000313" key="3">
    <source>
        <dbReference type="Proteomes" id="UP000677265"/>
    </source>
</evidence>